<name>A0A250IRA0_9BACT</name>
<evidence type="ECO:0000256" key="1">
    <source>
        <dbReference type="SAM" id="Phobius"/>
    </source>
</evidence>
<dbReference type="KEGG" id="mbd:MEBOL_007306"/>
<keyword evidence="1" id="KW-0812">Transmembrane</keyword>
<dbReference type="Proteomes" id="UP000217289">
    <property type="component" value="Chromosome"/>
</dbReference>
<protein>
    <submittedName>
        <fullName evidence="2">Uncharacterized protein</fullName>
    </submittedName>
</protein>
<dbReference type="EMBL" id="CP022163">
    <property type="protein sequence ID" value="ATB33808.1"/>
    <property type="molecule type" value="Genomic_DNA"/>
</dbReference>
<feature type="transmembrane region" description="Helical" evidence="1">
    <location>
        <begin position="214"/>
        <end position="236"/>
    </location>
</feature>
<feature type="transmembrane region" description="Helical" evidence="1">
    <location>
        <begin position="107"/>
        <end position="124"/>
    </location>
</feature>
<dbReference type="OrthoDB" id="4351222at2"/>
<evidence type="ECO:0000313" key="3">
    <source>
        <dbReference type="Proteomes" id="UP000217289"/>
    </source>
</evidence>
<dbReference type="RefSeq" id="WP_095981789.1">
    <property type="nucleotide sequence ID" value="NZ_CP022163.1"/>
</dbReference>
<reference evidence="2 3" key="1">
    <citation type="submission" date="2017-06" db="EMBL/GenBank/DDBJ databases">
        <authorList>
            <person name="Kim H.J."/>
            <person name="Triplett B.A."/>
        </authorList>
    </citation>
    <scope>NUCLEOTIDE SEQUENCE [LARGE SCALE GENOMIC DNA]</scope>
    <source>
        <strain evidence="2 3">DSM 14713</strain>
    </source>
</reference>
<accession>A0A250IRA0</accession>
<gene>
    <name evidence="2" type="ORF">MEBOL_007306</name>
</gene>
<feature type="transmembrane region" description="Helical" evidence="1">
    <location>
        <begin position="83"/>
        <end position="100"/>
    </location>
</feature>
<keyword evidence="1" id="KW-0472">Membrane</keyword>
<sequence>MSAPPGVVLASLGLALACGWYTALILVDYRHLLGAGVGVCVYRPGLGPTTASELVSRWRWAWLGWLGSAGLLVTAPWLGRAMAGGVALASCGAILGWILVDRRLHHARYTSMCMAVLALALMGYPSSARFTGMFASFFASQLYLVAGIRKVRSAQFMSGRVIVEGLAFGAYQAAAGNREFFRLVRLPLLADLLSTPSVLFAGRLAAILTAGVELALGLGAMGLLPVPLTLALALPTHLAFLLISPRRIVPFTAAALGLLTLAMTHPLLRC</sequence>
<feature type="transmembrane region" description="Helical" evidence="1">
    <location>
        <begin position="130"/>
        <end position="148"/>
    </location>
</feature>
<feature type="transmembrane region" description="Helical" evidence="1">
    <location>
        <begin position="6"/>
        <end position="27"/>
    </location>
</feature>
<organism evidence="2 3">
    <name type="scientific">Melittangium boletus DSM 14713</name>
    <dbReference type="NCBI Taxonomy" id="1294270"/>
    <lineage>
        <taxon>Bacteria</taxon>
        <taxon>Pseudomonadati</taxon>
        <taxon>Myxococcota</taxon>
        <taxon>Myxococcia</taxon>
        <taxon>Myxococcales</taxon>
        <taxon>Cystobacterineae</taxon>
        <taxon>Archangiaceae</taxon>
        <taxon>Melittangium</taxon>
    </lineage>
</organism>
<proteinExistence type="predicted"/>
<evidence type="ECO:0000313" key="2">
    <source>
        <dbReference type="EMBL" id="ATB33808.1"/>
    </source>
</evidence>
<feature type="transmembrane region" description="Helical" evidence="1">
    <location>
        <begin position="248"/>
        <end position="268"/>
    </location>
</feature>
<keyword evidence="1" id="KW-1133">Transmembrane helix</keyword>
<dbReference type="AlphaFoldDB" id="A0A250IRA0"/>
<keyword evidence="3" id="KW-1185">Reference proteome</keyword>